<dbReference type="GO" id="GO:0042910">
    <property type="term" value="F:xenobiotic transmembrane transporter activity"/>
    <property type="evidence" value="ECO:0007669"/>
    <property type="project" value="TreeGrafter"/>
</dbReference>
<dbReference type="AlphaFoldDB" id="X1UJI5"/>
<protein>
    <recommendedName>
        <fullName evidence="3">Efflux RND transporter permease subunit</fullName>
    </recommendedName>
</protein>
<feature type="non-terminal residue" evidence="2">
    <location>
        <position position="91"/>
    </location>
</feature>
<comment type="caution">
    <text evidence="2">The sequence shown here is derived from an EMBL/GenBank/DDBJ whole genome shotgun (WGS) entry which is preliminary data.</text>
</comment>
<proteinExistence type="predicted"/>
<accession>X1UJI5</accession>
<organism evidence="2">
    <name type="scientific">marine sediment metagenome</name>
    <dbReference type="NCBI Taxonomy" id="412755"/>
    <lineage>
        <taxon>unclassified sequences</taxon>
        <taxon>metagenomes</taxon>
        <taxon>ecological metagenomes</taxon>
    </lineage>
</organism>
<dbReference type="GO" id="GO:0005886">
    <property type="term" value="C:plasma membrane"/>
    <property type="evidence" value="ECO:0007669"/>
    <property type="project" value="TreeGrafter"/>
</dbReference>
<reference evidence="2" key="1">
    <citation type="journal article" date="2014" name="Front. Microbiol.">
        <title>High frequency of phylogenetically diverse reductive dehalogenase-homologous genes in deep subseafloor sedimentary metagenomes.</title>
        <authorList>
            <person name="Kawai M."/>
            <person name="Futagami T."/>
            <person name="Toyoda A."/>
            <person name="Takaki Y."/>
            <person name="Nishi S."/>
            <person name="Hori S."/>
            <person name="Arai W."/>
            <person name="Tsubouchi T."/>
            <person name="Morono Y."/>
            <person name="Uchiyama I."/>
            <person name="Ito T."/>
            <person name="Fujiyama A."/>
            <person name="Inagaki F."/>
            <person name="Takami H."/>
        </authorList>
    </citation>
    <scope>NUCLEOTIDE SEQUENCE</scope>
    <source>
        <strain evidence="2">Expedition CK06-06</strain>
    </source>
</reference>
<evidence type="ECO:0000256" key="1">
    <source>
        <dbReference type="SAM" id="Phobius"/>
    </source>
</evidence>
<evidence type="ECO:0008006" key="3">
    <source>
        <dbReference type="Google" id="ProtNLM"/>
    </source>
</evidence>
<dbReference type="PANTHER" id="PTHR32063">
    <property type="match status" value="1"/>
</dbReference>
<name>X1UJI5_9ZZZZ</name>
<evidence type="ECO:0000313" key="2">
    <source>
        <dbReference type="EMBL" id="GAJ03757.1"/>
    </source>
</evidence>
<gene>
    <name evidence="2" type="ORF">S12H4_53607</name>
</gene>
<dbReference type="Gene3D" id="3.30.70.1430">
    <property type="entry name" value="Multidrug efflux transporter AcrB pore domain"/>
    <property type="match status" value="1"/>
</dbReference>
<keyword evidence="1" id="KW-1133">Transmembrane helix</keyword>
<keyword evidence="1" id="KW-0472">Membrane</keyword>
<dbReference type="SUPFAM" id="SSF82693">
    <property type="entry name" value="Multidrug efflux transporter AcrB pore domain, PN1, PN2, PC1 and PC2 subdomains"/>
    <property type="match status" value="1"/>
</dbReference>
<dbReference type="InterPro" id="IPR001036">
    <property type="entry name" value="Acrflvin-R"/>
</dbReference>
<dbReference type="EMBL" id="BARW01034156">
    <property type="protein sequence ID" value="GAJ03757.1"/>
    <property type="molecule type" value="Genomic_DNA"/>
</dbReference>
<dbReference type="PANTHER" id="PTHR32063:SF24">
    <property type="entry name" value="CATION EFFLUX SYSTEM (ACRB_ACRD_ACRF FAMILY)"/>
    <property type="match status" value="1"/>
</dbReference>
<keyword evidence="1" id="KW-0812">Transmembrane</keyword>
<sequence>MISKIINFSLKQRLFIVLATITVAFLGFLAFQNLPIDVFPDPSPPLVQIYTEAHGMAPEEVERLISYPIESSMFGLPRIKNIRSFSTFALS</sequence>
<dbReference type="Gene3D" id="1.20.1640.10">
    <property type="entry name" value="Multidrug efflux transporter AcrB transmembrane domain"/>
    <property type="match status" value="1"/>
</dbReference>
<dbReference type="Pfam" id="PF00873">
    <property type="entry name" value="ACR_tran"/>
    <property type="match status" value="1"/>
</dbReference>
<feature type="transmembrane region" description="Helical" evidence="1">
    <location>
        <begin position="12"/>
        <end position="31"/>
    </location>
</feature>